<reference evidence="5 6" key="1">
    <citation type="submission" date="2020-04" db="EMBL/GenBank/DDBJ databases">
        <title>Complete genome sequence of Spiroplasma platyhelix ATCC 51748, an insect isolate.</title>
        <authorList>
            <person name="Green E.A."/>
            <person name="Klassen J.L."/>
        </authorList>
    </citation>
    <scope>NUCLEOTIDE SEQUENCE [LARGE SCALE GENOMIC DNA]</scope>
    <source>
        <strain evidence="5 6">PALS-1</strain>
    </source>
</reference>
<dbReference type="AlphaFoldDB" id="A0A846TX00"/>
<evidence type="ECO:0000256" key="2">
    <source>
        <dbReference type="ARBA" id="ARBA00022747"/>
    </source>
</evidence>
<protein>
    <recommendedName>
        <fullName evidence="4">Type I restriction modification DNA specificity domain-containing protein</fullName>
    </recommendedName>
</protein>
<name>A0A846TX00_9MOLU</name>
<sequence>MAIKLKELYKDNPEYGAPLPALSLGKYKYVRQTDIKNKIFNTFVNSGPLLKKDDILISRVGSNAGETYIHDTEEKCVFAGFLVRYHFDDLKLKNKYFYYWTKTSKYKNQVKKMITGSGQPQFNPPVVSELMIFIPKIETQQQIIDIIEPIELIETKLAKIKNKLIKLLIDLYSTNVKIQNSFNSRIKILNSSYEGQNNYFATNAIGELEIDYNKIIPLTGKIPSRANISPTNDSFIFSKLDGENKLFYFKERPKEVFSTGFFNFKTEYHDHILGFMLSDKFKLQKEQYATGTTMRSINNQSLKLIQLNEPKYKSNNITIMLYDIEKTSNKSKELKSKLINLLIK</sequence>
<dbReference type="InterPro" id="IPR052021">
    <property type="entry name" value="Type-I_RS_S_subunit"/>
</dbReference>
<evidence type="ECO:0000256" key="3">
    <source>
        <dbReference type="ARBA" id="ARBA00023125"/>
    </source>
</evidence>
<keyword evidence="3" id="KW-0238">DNA-binding</keyword>
<evidence type="ECO:0000313" key="6">
    <source>
        <dbReference type="Proteomes" id="UP000584587"/>
    </source>
</evidence>
<evidence type="ECO:0000259" key="4">
    <source>
        <dbReference type="Pfam" id="PF01420"/>
    </source>
</evidence>
<keyword evidence="2" id="KW-0680">Restriction system</keyword>
<dbReference type="PANTHER" id="PTHR30408">
    <property type="entry name" value="TYPE-1 RESTRICTION ENZYME ECOKI SPECIFICITY PROTEIN"/>
    <property type="match status" value="1"/>
</dbReference>
<proteinExistence type="inferred from homology"/>
<dbReference type="RefSeq" id="WP_168105059.1">
    <property type="nucleotide sequence ID" value="NZ_JAAVVK010000002.1"/>
</dbReference>
<evidence type="ECO:0000313" key="5">
    <source>
        <dbReference type="EMBL" id="NKE38581.1"/>
    </source>
</evidence>
<keyword evidence="6" id="KW-1185">Reference proteome</keyword>
<comment type="caution">
    <text evidence="5">The sequence shown here is derived from an EMBL/GenBank/DDBJ whole genome shotgun (WGS) entry which is preliminary data.</text>
</comment>
<comment type="similarity">
    <text evidence="1">Belongs to the type-I restriction system S methylase family.</text>
</comment>
<dbReference type="PANTHER" id="PTHR30408:SF12">
    <property type="entry name" value="TYPE I RESTRICTION ENZYME MJAVIII SPECIFICITY SUBUNIT"/>
    <property type="match status" value="1"/>
</dbReference>
<dbReference type="EMBL" id="JAAVVK010000002">
    <property type="protein sequence ID" value="NKE38581.1"/>
    <property type="molecule type" value="Genomic_DNA"/>
</dbReference>
<evidence type="ECO:0000256" key="1">
    <source>
        <dbReference type="ARBA" id="ARBA00010923"/>
    </source>
</evidence>
<accession>A0A846TX00</accession>
<dbReference type="SUPFAM" id="SSF116734">
    <property type="entry name" value="DNA methylase specificity domain"/>
    <property type="match status" value="1"/>
</dbReference>
<dbReference type="InterPro" id="IPR000055">
    <property type="entry name" value="Restrct_endonuc_typeI_TRD"/>
</dbReference>
<dbReference type="Proteomes" id="UP000584587">
    <property type="component" value="Unassembled WGS sequence"/>
</dbReference>
<feature type="domain" description="Type I restriction modification DNA specificity" evidence="4">
    <location>
        <begin position="25"/>
        <end position="161"/>
    </location>
</feature>
<dbReference type="InterPro" id="IPR044946">
    <property type="entry name" value="Restrct_endonuc_typeI_TRD_sf"/>
</dbReference>
<dbReference type="Gene3D" id="3.90.220.20">
    <property type="entry name" value="DNA methylase specificity domains"/>
    <property type="match status" value="1"/>
</dbReference>
<dbReference type="GO" id="GO:0009307">
    <property type="term" value="P:DNA restriction-modification system"/>
    <property type="evidence" value="ECO:0007669"/>
    <property type="project" value="UniProtKB-KW"/>
</dbReference>
<dbReference type="GO" id="GO:0003677">
    <property type="term" value="F:DNA binding"/>
    <property type="evidence" value="ECO:0007669"/>
    <property type="project" value="UniProtKB-KW"/>
</dbReference>
<dbReference type="Pfam" id="PF01420">
    <property type="entry name" value="Methylase_S"/>
    <property type="match status" value="1"/>
</dbReference>
<organism evidence="5 6">
    <name type="scientific">Spiroplasma platyhelix PALS-1</name>
    <dbReference type="NCBI Taxonomy" id="1276218"/>
    <lineage>
        <taxon>Bacteria</taxon>
        <taxon>Bacillati</taxon>
        <taxon>Mycoplasmatota</taxon>
        <taxon>Mollicutes</taxon>
        <taxon>Entomoplasmatales</taxon>
        <taxon>Spiroplasmataceae</taxon>
        <taxon>Spiroplasma</taxon>
    </lineage>
</organism>
<gene>
    <name evidence="5" type="ORF">HER12_02285</name>
</gene>